<comment type="similarity">
    <text evidence="1">Belongs to the sulfatase family.</text>
</comment>
<dbReference type="CDD" id="cd16027">
    <property type="entry name" value="SGSH"/>
    <property type="match status" value="1"/>
</dbReference>
<dbReference type="SUPFAM" id="SSF53649">
    <property type="entry name" value="Alkaline phosphatase-like"/>
    <property type="match status" value="1"/>
</dbReference>
<dbReference type="Proteomes" id="UP001500840">
    <property type="component" value="Unassembled WGS sequence"/>
</dbReference>
<sequence length="400" mass="44732">MITGRYPHNTGAPELHTELPAGSVLFPQLLKDAGYYTVLSGKHHMGKNANVAFSKISKGKGPGKEEDWVQILEKRPRDKPFFCWFASTDAHRDWAINDDAPKYDPADVVVPPYLVDSEKTREDLASYYHEVSRFDHYVGQVVAELKRQKVFDNTLLIVMADNGRPFPRCKTRLYDSGIKTPFVVHYPQGATHGVTDSLISSIDIAATVLELAEVEKDERIQGVSFVPILKDAKASVREVVFAEHNWHVYRNHERLVRFGDWLYIRNNFTDQANLCVEAYTGGAGEDLWAAKAANDLTNPQQNVFLNPCPAEELYHVGKDAHQLKNLAANPETQQVLEKAREVLAQWTEQTGDTIPENPTPDRDAPPGSPQKDRKAFKHGEMPGESSGATSINHSGPLQLP</sequence>
<evidence type="ECO:0000259" key="4">
    <source>
        <dbReference type="Pfam" id="PF00884"/>
    </source>
</evidence>
<evidence type="ECO:0000256" key="2">
    <source>
        <dbReference type="ARBA" id="ARBA00022801"/>
    </source>
</evidence>
<dbReference type="InterPro" id="IPR000917">
    <property type="entry name" value="Sulfatase_N"/>
</dbReference>
<gene>
    <name evidence="5" type="ORF">GCM10023156_71000</name>
</gene>
<dbReference type="PANTHER" id="PTHR42693">
    <property type="entry name" value="ARYLSULFATASE FAMILY MEMBER"/>
    <property type="match status" value="1"/>
</dbReference>
<proteinExistence type="inferred from homology"/>
<organism evidence="5 6">
    <name type="scientific">Novipirellula rosea</name>
    <dbReference type="NCBI Taxonomy" id="1031540"/>
    <lineage>
        <taxon>Bacteria</taxon>
        <taxon>Pseudomonadati</taxon>
        <taxon>Planctomycetota</taxon>
        <taxon>Planctomycetia</taxon>
        <taxon>Pirellulales</taxon>
        <taxon>Pirellulaceae</taxon>
        <taxon>Novipirellula</taxon>
    </lineage>
</organism>
<dbReference type="Pfam" id="PF00884">
    <property type="entry name" value="Sulfatase"/>
    <property type="match status" value="1"/>
</dbReference>
<accession>A0ABP8NWP5</accession>
<feature type="region of interest" description="Disordered" evidence="3">
    <location>
        <begin position="348"/>
        <end position="400"/>
    </location>
</feature>
<feature type="domain" description="Sulfatase N-terminal" evidence="4">
    <location>
        <begin position="67"/>
        <end position="213"/>
    </location>
</feature>
<name>A0ABP8NWP5_9BACT</name>
<feature type="compositionally biased region" description="Basic and acidic residues" evidence="3">
    <location>
        <begin position="359"/>
        <end position="381"/>
    </location>
</feature>
<dbReference type="PANTHER" id="PTHR42693:SF53">
    <property type="entry name" value="ENDO-4-O-SULFATASE"/>
    <property type="match status" value="1"/>
</dbReference>
<keyword evidence="2" id="KW-0378">Hydrolase</keyword>
<comment type="caution">
    <text evidence="5">The sequence shown here is derived from an EMBL/GenBank/DDBJ whole genome shotgun (WGS) entry which is preliminary data.</text>
</comment>
<reference evidence="6" key="1">
    <citation type="journal article" date="2019" name="Int. J. Syst. Evol. Microbiol.">
        <title>The Global Catalogue of Microorganisms (GCM) 10K type strain sequencing project: providing services to taxonomists for standard genome sequencing and annotation.</title>
        <authorList>
            <consortium name="The Broad Institute Genomics Platform"/>
            <consortium name="The Broad Institute Genome Sequencing Center for Infectious Disease"/>
            <person name="Wu L."/>
            <person name="Ma J."/>
        </authorList>
    </citation>
    <scope>NUCLEOTIDE SEQUENCE [LARGE SCALE GENOMIC DNA]</scope>
    <source>
        <strain evidence="6">JCM 17759</strain>
    </source>
</reference>
<keyword evidence="6" id="KW-1185">Reference proteome</keyword>
<evidence type="ECO:0000256" key="1">
    <source>
        <dbReference type="ARBA" id="ARBA00008779"/>
    </source>
</evidence>
<feature type="compositionally biased region" description="Polar residues" evidence="3">
    <location>
        <begin position="386"/>
        <end position="400"/>
    </location>
</feature>
<protein>
    <submittedName>
        <fullName evidence="5">Sulfatase</fullName>
    </submittedName>
</protein>
<dbReference type="InterPro" id="IPR017850">
    <property type="entry name" value="Alkaline_phosphatase_core_sf"/>
</dbReference>
<dbReference type="InterPro" id="IPR050738">
    <property type="entry name" value="Sulfatase"/>
</dbReference>
<evidence type="ECO:0000256" key="3">
    <source>
        <dbReference type="SAM" id="MobiDB-lite"/>
    </source>
</evidence>
<evidence type="ECO:0000313" key="6">
    <source>
        <dbReference type="Proteomes" id="UP001500840"/>
    </source>
</evidence>
<dbReference type="Gene3D" id="3.40.720.10">
    <property type="entry name" value="Alkaline Phosphatase, subunit A"/>
    <property type="match status" value="1"/>
</dbReference>
<dbReference type="EMBL" id="BAABGA010000120">
    <property type="protein sequence ID" value="GAA4473274.1"/>
    <property type="molecule type" value="Genomic_DNA"/>
</dbReference>
<evidence type="ECO:0000313" key="5">
    <source>
        <dbReference type="EMBL" id="GAA4473274.1"/>
    </source>
</evidence>